<dbReference type="Proteomes" id="UP000694865">
    <property type="component" value="Unplaced"/>
</dbReference>
<keyword evidence="1" id="KW-0732">Signal</keyword>
<evidence type="ECO:0000256" key="1">
    <source>
        <dbReference type="SAM" id="SignalP"/>
    </source>
</evidence>
<dbReference type="Gene3D" id="2.60.40.10">
    <property type="entry name" value="Immunoglobulins"/>
    <property type="match status" value="2"/>
</dbReference>
<evidence type="ECO:0000259" key="2">
    <source>
        <dbReference type="PROSITE" id="PS50835"/>
    </source>
</evidence>
<accession>A0ABM0MD57</accession>
<dbReference type="GeneID" id="100367123"/>
<evidence type="ECO:0000313" key="4">
    <source>
        <dbReference type="RefSeq" id="XP_006817948.1"/>
    </source>
</evidence>
<dbReference type="Pfam" id="PF00047">
    <property type="entry name" value="ig"/>
    <property type="match status" value="1"/>
</dbReference>
<feature type="chain" id="PRO_5045984434" evidence="1">
    <location>
        <begin position="28"/>
        <end position="266"/>
    </location>
</feature>
<dbReference type="PROSITE" id="PS50835">
    <property type="entry name" value="IG_LIKE"/>
    <property type="match status" value="1"/>
</dbReference>
<dbReference type="InterPro" id="IPR013151">
    <property type="entry name" value="Immunoglobulin_dom"/>
</dbReference>
<protein>
    <submittedName>
        <fullName evidence="4">MAM domain-containing glycosylphosphatidylinositol anchor protein 1-like</fullName>
    </submittedName>
</protein>
<dbReference type="CDD" id="cd00096">
    <property type="entry name" value="Ig"/>
    <property type="match status" value="1"/>
</dbReference>
<feature type="signal peptide" evidence="1">
    <location>
        <begin position="1"/>
        <end position="27"/>
    </location>
</feature>
<proteinExistence type="predicted"/>
<dbReference type="InterPro" id="IPR036179">
    <property type="entry name" value="Ig-like_dom_sf"/>
</dbReference>
<organism evidence="3 4">
    <name type="scientific">Saccoglossus kowalevskii</name>
    <name type="common">Acorn worm</name>
    <dbReference type="NCBI Taxonomy" id="10224"/>
    <lineage>
        <taxon>Eukaryota</taxon>
        <taxon>Metazoa</taxon>
        <taxon>Hemichordata</taxon>
        <taxon>Enteropneusta</taxon>
        <taxon>Harrimaniidae</taxon>
        <taxon>Saccoglossus</taxon>
    </lineage>
</organism>
<sequence>MGPMRSIIGPVCITCALLASLFHQYSCQIASLTLEPDGVYIVQAGSEVTLKCTSVRPEKNVTDPPTYLAIPFHGDHDRPLISAGGRVEMTEDMVKYSTKRILSDIDSSNEGWYSCQASKHSVGLVAETEPTYILIYDVNITQITVENITLLSCELEGVDAEGDTTIRWTRNGTNLTSIAEIDDDDTDYMMYNDTLELIDVNAVDYGNYQCIVTFQVGDEMYTGTGDFQLETIRDSEDDNEEISLAETPACSVMILSASLYMTMIVW</sequence>
<feature type="domain" description="Ig-like" evidence="2">
    <location>
        <begin position="130"/>
        <end position="213"/>
    </location>
</feature>
<dbReference type="InterPro" id="IPR007110">
    <property type="entry name" value="Ig-like_dom"/>
</dbReference>
<dbReference type="SUPFAM" id="SSF48726">
    <property type="entry name" value="Immunoglobulin"/>
    <property type="match status" value="2"/>
</dbReference>
<gene>
    <name evidence="4" type="primary">LOC100367123</name>
</gene>
<keyword evidence="3" id="KW-1185">Reference proteome</keyword>
<dbReference type="RefSeq" id="XP_006817948.1">
    <property type="nucleotide sequence ID" value="XM_006817885.1"/>
</dbReference>
<evidence type="ECO:0000313" key="3">
    <source>
        <dbReference type="Proteomes" id="UP000694865"/>
    </source>
</evidence>
<name>A0ABM0MD57_SACKO</name>
<reference evidence="4" key="1">
    <citation type="submission" date="2025-08" db="UniProtKB">
        <authorList>
            <consortium name="RefSeq"/>
        </authorList>
    </citation>
    <scope>IDENTIFICATION</scope>
    <source>
        <tissue evidence="4">Testes</tissue>
    </source>
</reference>
<dbReference type="InterPro" id="IPR013783">
    <property type="entry name" value="Ig-like_fold"/>
</dbReference>